<feature type="compositionally biased region" description="Basic residues" evidence="1">
    <location>
        <begin position="129"/>
        <end position="138"/>
    </location>
</feature>
<protein>
    <recommendedName>
        <fullName evidence="5">Apple domain-containing protein</fullName>
    </recommendedName>
</protein>
<reference evidence="3 4" key="1">
    <citation type="submission" date="2018-06" db="EMBL/GenBank/DDBJ databases">
        <title>Complete Genomes of Monosporascus.</title>
        <authorList>
            <person name="Robinson A.J."/>
            <person name="Natvig D.O."/>
        </authorList>
    </citation>
    <scope>NUCLEOTIDE SEQUENCE [LARGE SCALE GENOMIC DNA]</scope>
    <source>
        <strain evidence="3 4">CBS 110550</strain>
    </source>
</reference>
<accession>A0A4V1XCP7</accession>
<evidence type="ECO:0000256" key="2">
    <source>
        <dbReference type="SAM" id="SignalP"/>
    </source>
</evidence>
<evidence type="ECO:0000313" key="4">
    <source>
        <dbReference type="Proteomes" id="UP000293360"/>
    </source>
</evidence>
<feature type="region of interest" description="Disordered" evidence="1">
    <location>
        <begin position="123"/>
        <end position="176"/>
    </location>
</feature>
<feature type="compositionally biased region" description="Polar residues" evidence="1">
    <location>
        <begin position="141"/>
        <end position="158"/>
    </location>
</feature>
<evidence type="ECO:0000313" key="3">
    <source>
        <dbReference type="EMBL" id="RYP10489.1"/>
    </source>
</evidence>
<feature type="signal peptide" evidence="2">
    <location>
        <begin position="1"/>
        <end position="19"/>
    </location>
</feature>
<proteinExistence type="predicted"/>
<keyword evidence="4" id="KW-1185">Reference proteome</keyword>
<evidence type="ECO:0008006" key="5">
    <source>
        <dbReference type="Google" id="ProtNLM"/>
    </source>
</evidence>
<dbReference type="STRING" id="155417.A0A4V1XCP7"/>
<organism evidence="3 4">
    <name type="scientific">Monosporascus ibericus</name>
    <dbReference type="NCBI Taxonomy" id="155417"/>
    <lineage>
        <taxon>Eukaryota</taxon>
        <taxon>Fungi</taxon>
        <taxon>Dikarya</taxon>
        <taxon>Ascomycota</taxon>
        <taxon>Pezizomycotina</taxon>
        <taxon>Sordariomycetes</taxon>
        <taxon>Xylariomycetidae</taxon>
        <taxon>Xylariales</taxon>
        <taxon>Xylariales incertae sedis</taxon>
        <taxon>Monosporascus</taxon>
    </lineage>
</organism>
<dbReference type="Proteomes" id="UP000293360">
    <property type="component" value="Unassembled WGS sequence"/>
</dbReference>
<dbReference type="AlphaFoldDB" id="A0A4V1XCP7"/>
<evidence type="ECO:0000256" key="1">
    <source>
        <dbReference type="SAM" id="MobiDB-lite"/>
    </source>
</evidence>
<dbReference type="EMBL" id="QJNU01000018">
    <property type="protein sequence ID" value="RYP10489.1"/>
    <property type="molecule type" value="Genomic_DNA"/>
</dbReference>
<comment type="caution">
    <text evidence="3">The sequence shown here is derived from an EMBL/GenBank/DDBJ whole genome shotgun (WGS) entry which is preliminary data.</text>
</comment>
<dbReference type="OrthoDB" id="4772134at2759"/>
<keyword evidence="2" id="KW-0732">Signal</keyword>
<sequence>MRASHSVAAVALLARRASAQCSDGLEALVGELVPTQYAAGLASSAISLCNSFLGTTTVCTSTNTPVVAESAATTTTITALAPSIVNVTVTETTTTNFTEIVTSTTTSNNTVFAVSPTPTGPITSVGLVRKSKPRKRDCRGRSSSSWADVTASGTSGSTPILDASGSSDVVGSPSDVPSWKGLPTDSLPAASISSACSCLGASGATALTESTAVAVTSRLDNSNGYCNSERELATVTNTISINPCESGSAEPVWTPGHMFFNATYTEQDRCCSQCFTELNCVASIFDLTAPNPCQFVIRDEPLESGLKPVICPNGIEDFTFNGTGNVYQGPCSG</sequence>
<gene>
    <name evidence="3" type="ORF">DL764_000672</name>
</gene>
<feature type="chain" id="PRO_5020276542" description="Apple domain-containing protein" evidence="2">
    <location>
        <begin position="20"/>
        <end position="333"/>
    </location>
</feature>
<feature type="compositionally biased region" description="Low complexity" evidence="1">
    <location>
        <begin position="164"/>
        <end position="176"/>
    </location>
</feature>
<name>A0A4V1XCP7_9PEZI</name>